<comment type="caution">
    <text evidence="5">The sequence shown here is derived from an EMBL/GenBank/DDBJ whole genome shotgun (WGS) entry which is preliminary data.</text>
</comment>
<gene>
    <name evidence="5" type="ORF">GQF03_04645</name>
</gene>
<evidence type="ECO:0000256" key="1">
    <source>
        <dbReference type="ARBA" id="ARBA00023015"/>
    </source>
</evidence>
<keyword evidence="1" id="KW-0805">Transcription regulation</keyword>
<dbReference type="Gene3D" id="1.10.10.10">
    <property type="entry name" value="Winged helix-like DNA-binding domain superfamily/Winged helix DNA-binding domain"/>
    <property type="match status" value="1"/>
</dbReference>
<dbReference type="PROSITE" id="PS50987">
    <property type="entry name" value="HTH_ARSR_2"/>
    <property type="match status" value="1"/>
</dbReference>
<dbReference type="PANTHER" id="PTHR43132">
    <property type="entry name" value="ARSENICAL RESISTANCE OPERON REPRESSOR ARSR-RELATED"/>
    <property type="match status" value="1"/>
</dbReference>
<dbReference type="EMBL" id="WTVA01000001">
    <property type="protein sequence ID" value="MZR21610.1"/>
    <property type="molecule type" value="Genomic_DNA"/>
</dbReference>
<sequence>METEEAADVLAKLGHPVRLRIVQYLVQAGEKGLSVGEIQGLLDIPASTLSHHISNLIAGDLIRQERESRTLRCFVNYKKVEGLVQLLTDKCCMGVDLSHTEAVTEDS</sequence>
<reference evidence="5 6" key="1">
    <citation type="journal article" date="2014" name="Int. J. Syst. Evol. Microbiol.">
        <title>Sneathiella chungangensis sp. nov., isolated from a marine sand, and emended description of the genus Sneathiella.</title>
        <authorList>
            <person name="Siamphan C."/>
            <person name="Kim H."/>
            <person name="Lee J.S."/>
            <person name="Kim W."/>
        </authorList>
    </citation>
    <scope>NUCLEOTIDE SEQUENCE [LARGE SCALE GENOMIC DNA]</scope>
    <source>
        <strain evidence="5 6">KCTC 32476</strain>
    </source>
</reference>
<keyword evidence="3" id="KW-0804">Transcription</keyword>
<keyword evidence="2" id="KW-0238">DNA-binding</keyword>
<proteinExistence type="predicted"/>
<evidence type="ECO:0000313" key="6">
    <source>
        <dbReference type="Proteomes" id="UP000445696"/>
    </source>
</evidence>
<name>A0A845ME02_9PROT</name>
<dbReference type="InterPro" id="IPR036390">
    <property type="entry name" value="WH_DNA-bd_sf"/>
</dbReference>
<dbReference type="NCBIfam" id="NF033788">
    <property type="entry name" value="HTH_metalloreg"/>
    <property type="match status" value="1"/>
</dbReference>
<organism evidence="5 6">
    <name type="scientific">Sneathiella chungangensis</name>
    <dbReference type="NCBI Taxonomy" id="1418234"/>
    <lineage>
        <taxon>Bacteria</taxon>
        <taxon>Pseudomonadati</taxon>
        <taxon>Pseudomonadota</taxon>
        <taxon>Alphaproteobacteria</taxon>
        <taxon>Sneathiellales</taxon>
        <taxon>Sneathiellaceae</taxon>
        <taxon>Sneathiella</taxon>
    </lineage>
</organism>
<feature type="domain" description="HTH arsR-type" evidence="4">
    <location>
        <begin position="1"/>
        <end position="95"/>
    </location>
</feature>
<dbReference type="SUPFAM" id="SSF46785">
    <property type="entry name" value="Winged helix' DNA-binding domain"/>
    <property type="match status" value="1"/>
</dbReference>
<accession>A0A845ME02</accession>
<dbReference type="InterPro" id="IPR001845">
    <property type="entry name" value="HTH_ArsR_DNA-bd_dom"/>
</dbReference>
<dbReference type="GO" id="GO:0003677">
    <property type="term" value="F:DNA binding"/>
    <property type="evidence" value="ECO:0007669"/>
    <property type="project" value="UniProtKB-KW"/>
</dbReference>
<evidence type="ECO:0000259" key="4">
    <source>
        <dbReference type="PROSITE" id="PS50987"/>
    </source>
</evidence>
<dbReference type="InterPro" id="IPR011991">
    <property type="entry name" value="ArsR-like_HTH"/>
</dbReference>
<keyword evidence="6" id="KW-1185">Reference proteome</keyword>
<dbReference type="GO" id="GO:0003700">
    <property type="term" value="F:DNA-binding transcription factor activity"/>
    <property type="evidence" value="ECO:0007669"/>
    <property type="project" value="InterPro"/>
</dbReference>
<dbReference type="Pfam" id="PF12840">
    <property type="entry name" value="HTH_20"/>
    <property type="match status" value="1"/>
</dbReference>
<dbReference type="InterPro" id="IPR051011">
    <property type="entry name" value="Metal_resp_trans_reg"/>
</dbReference>
<dbReference type="InterPro" id="IPR036388">
    <property type="entry name" value="WH-like_DNA-bd_sf"/>
</dbReference>
<evidence type="ECO:0000256" key="3">
    <source>
        <dbReference type="ARBA" id="ARBA00023163"/>
    </source>
</evidence>
<dbReference type="CDD" id="cd00090">
    <property type="entry name" value="HTH_ARSR"/>
    <property type="match status" value="1"/>
</dbReference>
<dbReference type="OrthoDB" id="9804742at2"/>
<dbReference type="RefSeq" id="WP_161338118.1">
    <property type="nucleotide sequence ID" value="NZ_JBHSDG010000002.1"/>
</dbReference>
<dbReference type="AlphaFoldDB" id="A0A845ME02"/>
<dbReference type="PANTHER" id="PTHR43132:SF2">
    <property type="entry name" value="ARSENICAL RESISTANCE OPERON REPRESSOR ARSR-RELATED"/>
    <property type="match status" value="1"/>
</dbReference>
<evidence type="ECO:0000313" key="5">
    <source>
        <dbReference type="EMBL" id="MZR21610.1"/>
    </source>
</evidence>
<dbReference type="SMART" id="SM00418">
    <property type="entry name" value="HTH_ARSR"/>
    <property type="match status" value="1"/>
</dbReference>
<evidence type="ECO:0000256" key="2">
    <source>
        <dbReference type="ARBA" id="ARBA00023125"/>
    </source>
</evidence>
<dbReference type="Proteomes" id="UP000445696">
    <property type="component" value="Unassembled WGS sequence"/>
</dbReference>
<protein>
    <submittedName>
        <fullName evidence="5">Metalloregulator ArsR/SmtB family transcription factor</fullName>
    </submittedName>
</protein>